<organism evidence="2 3">
    <name type="scientific">Colocasia esculenta</name>
    <name type="common">Wild taro</name>
    <name type="synonym">Arum esculentum</name>
    <dbReference type="NCBI Taxonomy" id="4460"/>
    <lineage>
        <taxon>Eukaryota</taxon>
        <taxon>Viridiplantae</taxon>
        <taxon>Streptophyta</taxon>
        <taxon>Embryophyta</taxon>
        <taxon>Tracheophyta</taxon>
        <taxon>Spermatophyta</taxon>
        <taxon>Magnoliopsida</taxon>
        <taxon>Liliopsida</taxon>
        <taxon>Araceae</taxon>
        <taxon>Aroideae</taxon>
        <taxon>Colocasieae</taxon>
        <taxon>Colocasia</taxon>
    </lineage>
</organism>
<evidence type="ECO:0000256" key="1">
    <source>
        <dbReference type="SAM" id="MobiDB-lite"/>
    </source>
</evidence>
<dbReference type="Proteomes" id="UP000652761">
    <property type="component" value="Unassembled WGS sequence"/>
</dbReference>
<feature type="region of interest" description="Disordered" evidence="1">
    <location>
        <begin position="56"/>
        <end position="86"/>
    </location>
</feature>
<accession>A0A843W2C4</accession>
<dbReference type="AlphaFoldDB" id="A0A843W2C4"/>
<dbReference type="OrthoDB" id="1744944at2759"/>
<proteinExistence type="predicted"/>
<evidence type="ECO:0000313" key="3">
    <source>
        <dbReference type="Proteomes" id="UP000652761"/>
    </source>
</evidence>
<keyword evidence="3" id="KW-1185">Reference proteome</keyword>
<reference evidence="2" key="1">
    <citation type="submission" date="2017-07" db="EMBL/GenBank/DDBJ databases">
        <title>Taro Niue Genome Assembly and Annotation.</title>
        <authorList>
            <person name="Atibalentja N."/>
            <person name="Keating K."/>
            <person name="Fields C.J."/>
        </authorList>
    </citation>
    <scope>NUCLEOTIDE SEQUENCE</scope>
    <source>
        <strain evidence="2">Niue_2</strain>
        <tissue evidence="2">Leaf</tissue>
    </source>
</reference>
<gene>
    <name evidence="2" type="ORF">Taro_036163</name>
</gene>
<feature type="compositionally biased region" description="Basic and acidic residues" evidence="1">
    <location>
        <begin position="119"/>
        <end position="130"/>
    </location>
</feature>
<dbReference type="EMBL" id="NMUH01003023">
    <property type="protein sequence ID" value="MQM03379.1"/>
    <property type="molecule type" value="Genomic_DNA"/>
</dbReference>
<feature type="compositionally biased region" description="Low complexity" evidence="1">
    <location>
        <begin position="143"/>
        <end position="154"/>
    </location>
</feature>
<feature type="region of interest" description="Disordered" evidence="1">
    <location>
        <begin position="108"/>
        <end position="192"/>
    </location>
</feature>
<evidence type="ECO:0000313" key="2">
    <source>
        <dbReference type="EMBL" id="MQM03379.1"/>
    </source>
</evidence>
<feature type="compositionally biased region" description="Basic and acidic residues" evidence="1">
    <location>
        <begin position="155"/>
        <end position="184"/>
    </location>
</feature>
<comment type="caution">
    <text evidence="2">The sequence shown here is derived from an EMBL/GenBank/DDBJ whole genome shotgun (WGS) entry which is preliminary data.</text>
</comment>
<sequence length="251" mass="27089">MEDQRGGGCPAARGARRDRAGVILQFLVSSAEGEGRRRGWSGAVVSRAGGRTCYGRSASLAKQEDRLGGGQPRQRTRSSIGRGGPARSRLTLTVWDVLQRGVVVCEPRRSTQRRGKARPALDVRSDKDGGDAGPALRRGEVGSPGAYGAAPASEAGREGKIGEKREREPAGEREKATEREKGEPAGRACTQGRKGGVESFEFRLAGWKTRALSFGDRLVMYSSTLDGLPTYFLSIFRVSKKVAKRLRVYPV</sequence>
<protein>
    <submittedName>
        <fullName evidence="2">Uncharacterized protein</fullName>
    </submittedName>
</protein>
<name>A0A843W2C4_COLES</name>